<keyword evidence="1 2" id="KW-0456">Lyase</keyword>
<dbReference type="Gene3D" id="3.10.129.10">
    <property type="entry name" value="Hotdog Thioesterase"/>
    <property type="match status" value="1"/>
</dbReference>
<sequence>MKYSQLDRILDLEPGERLVAERTLQPDEDYLRDHFPRFPVMPGVMMLETLTQAATWMIHAGDDFASPLLLVHEVRNVKFGDFLAPHQTLQVSATKMKEVDGIITVKGEASKAGRTTVSARILLRRDQYQVEDGGLRNAEIRRRTKKKFTELFGDILSPTTKST</sequence>
<gene>
    <name evidence="2" type="primary">fabZ_4</name>
    <name evidence="2" type="ORF">SV7mr_46010</name>
</gene>
<accession>A0A517T0Z1</accession>
<proteinExistence type="predicted"/>
<dbReference type="GO" id="GO:0019171">
    <property type="term" value="F:(3R)-hydroxyacyl-[acyl-carrier-protein] dehydratase activity"/>
    <property type="evidence" value="ECO:0007669"/>
    <property type="project" value="UniProtKB-EC"/>
</dbReference>
<dbReference type="SUPFAM" id="SSF54637">
    <property type="entry name" value="Thioesterase/thiol ester dehydrase-isomerase"/>
    <property type="match status" value="1"/>
</dbReference>
<dbReference type="InterPro" id="IPR013114">
    <property type="entry name" value="FabA_FabZ"/>
</dbReference>
<dbReference type="Pfam" id="PF07977">
    <property type="entry name" value="FabA"/>
    <property type="match status" value="1"/>
</dbReference>
<dbReference type="OrthoDB" id="9787658at2"/>
<protein>
    <submittedName>
        <fullName evidence="2">3-hydroxyacyl-[acyl-carrier-protein] dehydratase FabZ</fullName>
        <ecNumber evidence="2">4.2.1.59</ecNumber>
    </submittedName>
</protein>
<evidence type="ECO:0000313" key="3">
    <source>
        <dbReference type="Proteomes" id="UP000315003"/>
    </source>
</evidence>
<evidence type="ECO:0000313" key="2">
    <source>
        <dbReference type="EMBL" id="QDT62058.1"/>
    </source>
</evidence>
<dbReference type="InterPro" id="IPR029069">
    <property type="entry name" value="HotDog_dom_sf"/>
</dbReference>
<dbReference type="EMBL" id="CP036272">
    <property type="protein sequence ID" value="QDT62058.1"/>
    <property type="molecule type" value="Genomic_DNA"/>
</dbReference>
<dbReference type="PANTHER" id="PTHR30272">
    <property type="entry name" value="3-HYDROXYACYL-[ACYL-CARRIER-PROTEIN] DEHYDRATASE"/>
    <property type="match status" value="1"/>
</dbReference>
<dbReference type="PANTHER" id="PTHR30272:SF1">
    <property type="entry name" value="3-HYDROXYACYL-[ACYL-CARRIER-PROTEIN] DEHYDRATASE"/>
    <property type="match status" value="1"/>
</dbReference>
<name>A0A517T0Z1_9BACT</name>
<dbReference type="RefSeq" id="WP_145276553.1">
    <property type="nucleotide sequence ID" value="NZ_CP036272.1"/>
</dbReference>
<dbReference type="Proteomes" id="UP000315003">
    <property type="component" value="Chromosome"/>
</dbReference>
<keyword evidence="3" id="KW-1185">Reference proteome</keyword>
<evidence type="ECO:0000256" key="1">
    <source>
        <dbReference type="ARBA" id="ARBA00023239"/>
    </source>
</evidence>
<dbReference type="EC" id="4.2.1.59" evidence="2"/>
<dbReference type="AlphaFoldDB" id="A0A517T0Z1"/>
<reference evidence="2 3" key="1">
    <citation type="submission" date="2019-02" db="EMBL/GenBank/DDBJ databases">
        <title>Deep-cultivation of Planctomycetes and their phenomic and genomic characterization uncovers novel biology.</title>
        <authorList>
            <person name="Wiegand S."/>
            <person name="Jogler M."/>
            <person name="Boedeker C."/>
            <person name="Pinto D."/>
            <person name="Vollmers J."/>
            <person name="Rivas-Marin E."/>
            <person name="Kohn T."/>
            <person name="Peeters S.H."/>
            <person name="Heuer A."/>
            <person name="Rast P."/>
            <person name="Oberbeckmann S."/>
            <person name="Bunk B."/>
            <person name="Jeske O."/>
            <person name="Meyerdierks A."/>
            <person name="Storesund J.E."/>
            <person name="Kallscheuer N."/>
            <person name="Luecker S."/>
            <person name="Lage O.M."/>
            <person name="Pohl T."/>
            <person name="Merkel B.J."/>
            <person name="Hornburger P."/>
            <person name="Mueller R.-W."/>
            <person name="Bruemmer F."/>
            <person name="Labrenz M."/>
            <person name="Spormann A.M."/>
            <person name="Op den Camp H."/>
            <person name="Overmann J."/>
            <person name="Amann R."/>
            <person name="Jetten M.S.M."/>
            <person name="Mascher T."/>
            <person name="Medema M.H."/>
            <person name="Devos D.P."/>
            <person name="Kaster A.-K."/>
            <person name="Ovreas L."/>
            <person name="Rohde M."/>
            <person name="Galperin M.Y."/>
            <person name="Jogler C."/>
        </authorList>
    </citation>
    <scope>NUCLEOTIDE SEQUENCE [LARGE SCALE GENOMIC DNA]</scope>
    <source>
        <strain evidence="2 3">SV_7m_r</strain>
    </source>
</reference>
<organism evidence="2 3">
    <name type="scientific">Stieleria bergensis</name>
    <dbReference type="NCBI Taxonomy" id="2528025"/>
    <lineage>
        <taxon>Bacteria</taxon>
        <taxon>Pseudomonadati</taxon>
        <taxon>Planctomycetota</taxon>
        <taxon>Planctomycetia</taxon>
        <taxon>Pirellulales</taxon>
        <taxon>Pirellulaceae</taxon>
        <taxon>Stieleria</taxon>
    </lineage>
</organism>